<dbReference type="PATRIC" id="fig|199198.5.peg.915"/>
<dbReference type="GO" id="GO:0016301">
    <property type="term" value="F:kinase activity"/>
    <property type="evidence" value="ECO:0007669"/>
    <property type="project" value="UniProtKB-KW"/>
</dbReference>
<evidence type="ECO:0000259" key="2">
    <source>
        <dbReference type="Pfam" id="PF14760"/>
    </source>
</evidence>
<dbReference type="GO" id="GO:0006354">
    <property type="term" value="P:DNA-templated transcription elongation"/>
    <property type="evidence" value="ECO:0007669"/>
    <property type="project" value="TreeGrafter"/>
</dbReference>
<dbReference type="AlphaFoldDB" id="A0A0P9H6X4"/>
<dbReference type="EMBL" id="LJPM01000548">
    <property type="protein sequence ID" value="KPW10663.1"/>
    <property type="molecule type" value="Genomic_DNA"/>
</dbReference>
<organism evidence="3 4">
    <name type="scientific">Pseudomonas syringae pv. aceris</name>
    <dbReference type="NCBI Taxonomy" id="199198"/>
    <lineage>
        <taxon>Bacteria</taxon>
        <taxon>Pseudomonadati</taxon>
        <taxon>Pseudomonadota</taxon>
        <taxon>Gammaproteobacteria</taxon>
        <taxon>Pseudomonadales</taxon>
        <taxon>Pseudomonadaceae</taxon>
        <taxon>Pseudomonas</taxon>
        <taxon>Pseudomonas syringae</taxon>
    </lineage>
</organism>
<dbReference type="NCBIfam" id="NF004396">
    <property type="entry name" value="PRK05753.1"/>
    <property type="match status" value="1"/>
</dbReference>
<dbReference type="Gene3D" id="3.10.50.30">
    <property type="entry name" value="Transcription elongation factor, GreA/GreB, C-terminal domain"/>
    <property type="match status" value="1"/>
</dbReference>
<dbReference type="InterPro" id="IPR001437">
    <property type="entry name" value="Tscrpt_elong_fac_GreA/B_C"/>
</dbReference>
<evidence type="ECO:0000313" key="4">
    <source>
        <dbReference type="Proteomes" id="UP000050297"/>
    </source>
</evidence>
<dbReference type="Pfam" id="PF14760">
    <property type="entry name" value="Rnk_N"/>
    <property type="match status" value="1"/>
</dbReference>
<dbReference type="Pfam" id="PF01272">
    <property type="entry name" value="GreA_GreB"/>
    <property type="match status" value="1"/>
</dbReference>
<dbReference type="Proteomes" id="UP000050297">
    <property type="component" value="Unassembled WGS sequence"/>
</dbReference>
<accession>A0A0P9H6X4</accession>
<feature type="domain" description="Regulator of nucleoside diphosphate kinase N-terminal" evidence="2">
    <location>
        <begin position="51"/>
        <end position="90"/>
    </location>
</feature>
<dbReference type="InterPro" id="IPR029462">
    <property type="entry name" value="Rnk_N"/>
</dbReference>
<dbReference type="Gene3D" id="1.10.286.20">
    <property type="match status" value="1"/>
</dbReference>
<feature type="domain" description="Transcription elongation factor GreA/GreB C-terminal" evidence="1">
    <location>
        <begin position="97"/>
        <end position="172"/>
    </location>
</feature>
<evidence type="ECO:0000259" key="1">
    <source>
        <dbReference type="Pfam" id="PF01272"/>
    </source>
</evidence>
<dbReference type="GO" id="GO:0032784">
    <property type="term" value="P:regulation of DNA-templated transcription elongation"/>
    <property type="evidence" value="ECO:0007669"/>
    <property type="project" value="InterPro"/>
</dbReference>
<dbReference type="InterPro" id="IPR023459">
    <property type="entry name" value="Tscrpt_elong_fac_GreA/B_fam"/>
</dbReference>
<reference evidence="3 4" key="1">
    <citation type="submission" date="2015-09" db="EMBL/GenBank/DDBJ databases">
        <title>Genome announcement of multiple Pseudomonas syringae strains.</title>
        <authorList>
            <person name="Thakur S."/>
            <person name="Wang P.W."/>
            <person name="Gong Y."/>
            <person name="Weir B.S."/>
            <person name="Guttman D.S."/>
        </authorList>
    </citation>
    <scope>NUCLEOTIDE SEQUENCE [LARGE SCALE GENOMIC DNA]</scope>
    <source>
        <strain evidence="3 4">ICMP2802</strain>
    </source>
</reference>
<keyword evidence="3" id="KW-0808">Transferase</keyword>
<dbReference type="PANTHER" id="PTHR30437">
    <property type="entry name" value="TRANSCRIPTION ELONGATION FACTOR GREA"/>
    <property type="match status" value="1"/>
</dbReference>
<dbReference type="SUPFAM" id="SSF54534">
    <property type="entry name" value="FKBP-like"/>
    <property type="match status" value="1"/>
</dbReference>
<keyword evidence="3" id="KW-0418">Kinase</keyword>
<dbReference type="InterPro" id="IPR036953">
    <property type="entry name" value="GreA/GreB_C_sf"/>
</dbReference>
<proteinExistence type="predicted"/>
<evidence type="ECO:0000313" key="3">
    <source>
        <dbReference type="EMBL" id="KPW10663.1"/>
    </source>
</evidence>
<name>A0A0P9H6X4_PSESX</name>
<dbReference type="FunFam" id="3.10.50.30:FF:000002">
    <property type="entry name" value="Regulator of nucleoside diphosphate kinase"/>
    <property type="match status" value="1"/>
</dbReference>
<gene>
    <name evidence="3" type="ORF">ALO91_04638</name>
</gene>
<protein>
    <submittedName>
        <fullName evidence="3">Regulator of nucleoside diphosphate kinase</fullName>
    </submittedName>
</protein>
<dbReference type="GO" id="GO:0003677">
    <property type="term" value="F:DNA binding"/>
    <property type="evidence" value="ECO:0007669"/>
    <property type="project" value="InterPro"/>
</dbReference>
<dbReference type="GO" id="GO:0070063">
    <property type="term" value="F:RNA polymerase binding"/>
    <property type="evidence" value="ECO:0007669"/>
    <property type="project" value="InterPro"/>
</dbReference>
<dbReference type="PANTHER" id="PTHR30437:SF5">
    <property type="entry name" value="REGULATOR OF NUCLEOSIDE DIPHOSPHATE KINASE"/>
    <property type="match status" value="1"/>
</dbReference>
<sequence length="181" mass="19937">MKPRRVVYLLRCVSVRPCLCRQEARQTPPIGGVLFYSWRIKESAQTMTTAPSIILTRLDVQRLEKFIADQNEDTPGIQALQAELDRADQVVGHDEVPAGVVTMNSRVHCREEVSGKDYHLKLVYPQDAGADGTVSVLAPMGSALLGLQIGQHIDWPAPGGKTLKLTLLAVEYQPEAAGEYE</sequence>
<comment type="caution">
    <text evidence="3">The sequence shown here is derived from an EMBL/GenBank/DDBJ whole genome shotgun (WGS) entry which is preliminary data.</text>
</comment>